<feature type="domain" description="3-keto-alpha-glucoside-1,2-lyase/3-keto-2-hydroxy-glucal hydratase" evidence="1">
    <location>
        <begin position="414"/>
        <end position="574"/>
    </location>
</feature>
<dbReference type="InterPro" id="IPR010496">
    <property type="entry name" value="AL/BT2_dom"/>
</dbReference>
<accession>A0A402D1N5</accession>
<dbReference type="KEGG" id="ccot:CCAX7_007460"/>
<dbReference type="PANTHER" id="PTHR38792:SF3">
    <property type="entry name" value="BNR_ASP-BOX REPEAT DOMAIN PROTEIN (AFU_ORTHOLOGUE AFUA_7G06430)-RELATED"/>
    <property type="match status" value="1"/>
</dbReference>
<reference evidence="2 3" key="1">
    <citation type="journal article" date="2019" name="Int. J. Syst. Evol. Microbiol.">
        <title>Capsulimonas corticalis gen. nov., sp. nov., an aerobic capsulated bacterium, of a novel bacterial order, Capsulimonadales ord. nov., of the class Armatimonadia of the phylum Armatimonadetes.</title>
        <authorList>
            <person name="Li J."/>
            <person name="Kudo C."/>
            <person name="Tonouchi A."/>
        </authorList>
    </citation>
    <scope>NUCLEOTIDE SEQUENCE [LARGE SCALE GENOMIC DNA]</scope>
    <source>
        <strain evidence="2 3">AX-7</strain>
    </source>
</reference>
<evidence type="ECO:0000259" key="1">
    <source>
        <dbReference type="Pfam" id="PF06439"/>
    </source>
</evidence>
<name>A0A402D1N5_9BACT</name>
<dbReference type="Proteomes" id="UP000287394">
    <property type="component" value="Chromosome"/>
</dbReference>
<gene>
    <name evidence="2" type="ORF">CCAX7_007460</name>
</gene>
<dbReference type="RefSeq" id="WP_119323450.1">
    <property type="nucleotide sequence ID" value="NZ_AP025739.1"/>
</dbReference>
<protein>
    <recommendedName>
        <fullName evidence="1">3-keto-alpha-glucoside-1,2-lyase/3-keto-2-hydroxy-glucal hydratase domain-containing protein</fullName>
    </recommendedName>
</protein>
<dbReference type="PROSITE" id="PS51257">
    <property type="entry name" value="PROKAR_LIPOPROTEIN"/>
    <property type="match status" value="1"/>
</dbReference>
<organism evidence="2 3">
    <name type="scientific">Capsulimonas corticalis</name>
    <dbReference type="NCBI Taxonomy" id="2219043"/>
    <lineage>
        <taxon>Bacteria</taxon>
        <taxon>Bacillati</taxon>
        <taxon>Armatimonadota</taxon>
        <taxon>Armatimonadia</taxon>
        <taxon>Capsulimonadales</taxon>
        <taxon>Capsulimonadaceae</taxon>
        <taxon>Capsulimonas</taxon>
    </lineage>
</organism>
<proteinExistence type="predicted"/>
<dbReference type="CDD" id="cd15482">
    <property type="entry name" value="Sialidase_non-viral"/>
    <property type="match status" value="1"/>
</dbReference>
<dbReference type="AlphaFoldDB" id="A0A402D1N5"/>
<evidence type="ECO:0000313" key="3">
    <source>
        <dbReference type="Proteomes" id="UP000287394"/>
    </source>
</evidence>
<dbReference type="OrthoDB" id="142430at2"/>
<sequence>MKVRTFTSAALLALACCVCFGGYVARTRANAPGGTLYALRDAQENIAYARVIRLEHSGSRNGVLLSTFERWNNDESPGSFLIQQSRDDGQTWSALGTASDGERGPGHPWPIMWQPFLFELPQALGRYPAGTLLLAGNVGSRGAKDTHFQLWRSADHGAHWDYVSTFQTGGSVNPGRGIWEPFLGLDRQGRLVCYFSDERQFATHSQILAHLVSDDGGDTWGPEVADVASDRQADRPGMATVARLSDGSYLMSYEVCGPPGCEVHVKRSPDGDRWGESPFDLGARPETPDGRYLIGSPYLVRTPGPNREGRLMLAAHSASLTKGGGAPESGQIVLLNSRSGRGAWSWMPAPSRPLYSPSGNANTVYSPCLLPSRDGKSIRLTVPSGGAPLGRESTQAGPTDLLPYRDDFAAGTDAGWIDYGGEWSLSGAAYGSAGAAKAVAGSTGWADYKLDADIKLLSPGQAGLLFRVTDPGAGPDDVHGYAARLSSVGGALTLGEEDRDWKPFASVTLPEGVRIGVWYHITVRASGDSLDASVQRAGERAAEVKVKARDASSPFGAIGLSSWDAQASWRNVKVTK</sequence>
<dbReference type="Gene3D" id="2.60.120.560">
    <property type="entry name" value="Exo-inulinase, domain 1"/>
    <property type="match status" value="1"/>
</dbReference>
<dbReference type="EMBL" id="AP025739">
    <property type="protein sequence ID" value="BDI28695.1"/>
    <property type="molecule type" value="Genomic_DNA"/>
</dbReference>
<dbReference type="GO" id="GO:0016787">
    <property type="term" value="F:hydrolase activity"/>
    <property type="evidence" value="ECO:0007669"/>
    <property type="project" value="InterPro"/>
</dbReference>
<dbReference type="PANTHER" id="PTHR38792">
    <property type="entry name" value="BNR/ASP-BOX REPEAT DOMAIN PROTEIN (AFU_ORTHOLOGUE AFUA_7G06430)-RELATED"/>
    <property type="match status" value="1"/>
</dbReference>
<evidence type="ECO:0000313" key="2">
    <source>
        <dbReference type="EMBL" id="BDI28695.1"/>
    </source>
</evidence>
<keyword evidence="3" id="KW-1185">Reference proteome</keyword>
<dbReference type="SUPFAM" id="SSF50939">
    <property type="entry name" value="Sialidases"/>
    <property type="match status" value="1"/>
</dbReference>
<dbReference type="Gene3D" id="2.120.10.10">
    <property type="match status" value="1"/>
</dbReference>
<dbReference type="InterPro" id="IPR036278">
    <property type="entry name" value="Sialidase_sf"/>
</dbReference>
<dbReference type="Pfam" id="PF06439">
    <property type="entry name" value="3keto-disac_hyd"/>
    <property type="match status" value="1"/>
</dbReference>